<evidence type="ECO:0000259" key="9">
    <source>
        <dbReference type="PROSITE" id="PS01225"/>
    </source>
</evidence>
<protein>
    <submittedName>
        <fullName evidence="11">Mucin-19-like</fullName>
    </submittedName>
</protein>
<proteinExistence type="predicted"/>
<keyword evidence="2" id="KW-0964">Secreted</keyword>
<comment type="caution">
    <text evidence="11">The sequence shown here is derived from an EMBL/GenBank/DDBJ whole genome shotgun (WGS) entry which is preliminary data.</text>
</comment>
<keyword evidence="3" id="KW-0677">Repeat</keyword>
<organism evidence="11 12">
    <name type="scientific">Nothobranchius furzeri</name>
    <name type="common">Turquoise killifish</name>
    <dbReference type="NCBI Taxonomy" id="105023"/>
    <lineage>
        <taxon>Eukaryota</taxon>
        <taxon>Metazoa</taxon>
        <taxon>Chordata</taxon>
        <taxon>Craniata</taxon>
        <taxon>Vertebrata</taxon>
        <taxon>Euteleostomi</taxon>
        <taxon>Actinopterygii</taxon>
        <taxon>Neopterygii</taxon>
        <taxon>Teleostei</taxon>
        <taxon>Neoteleostei</taxon>
        <taxon>Acanthomorphata</taxon>
        <taxon>Ovalentaria</taxon>
        <taxon>Atherinomorphae</taxon>
        <taxon>Cyprinodontiformes</taxon>
        <taxon>Nothobranchiidae</taxon>
        <taxon>Nothobranchius</taxon>
    </lineage>
</organism>
<dbReference type="OrthoDB" id="6262482at2759"/>
<dbReference type="OMA" id="SWSTEIP"/>
<keyword evidence="8" id="KW-0732">Signal</keyword>
<dbReference type="InterPro" id="IPR050780">
    <property type="entry name" value="Mucin_vWF_Thrombospondin_sf"/>
</dbReference>
<dbReference type="SMART" id="SM00214">
    <property type="entry name" value="VWC"/>
    <property type="match status" value="5"/>
</dbReference>
<comment type="caution">
    <text evidence="6">Lacks conserved residue(s) required for the propagation of feature annotation.</text>
</comment>
<dbReference type="InterPro" id="IPR014853">
    <property type="entry name" value="VWF/SSPO/ZAN-like_Cys-rich_dom"/>
</dbReference>
<dbReference type="Gene3D" id="2.10.25.10">
    <property type="entry name" value="Laminin"/>
    <property type="match status" value="2"/>
</dbReference>
<dbReference type="GO" id="GO:0031012">
    <property type="term" value="C:extracellular matrix"/>
    <property type="evidence" value="ECO:0007669"/>
    <property type="project" value="TreeGrafter"/>
</dbReference>
<dbReference type="SMART" id="SM00216">
    <property type="entry name" value="VWD"/>
    <property type="match status" value="3"/>
</dbReference>
<dbReference type="InterPro" id="IPR001007">
    <property type="entry name" value="VWF_dom"/>
</dbReference>
<keyword evidence="5" id="KW-0325">Glycoprotein</keyword>
<feature type="region of interest" description="Disordered" evidence="7">
    <location>
        <begin position="1242"/>
        <end position="1267"/>
    </location>
</feature>
<feature type="domain" description="VWFD" evidence="10">
    <location>
        <begin position="363"/>
        <end position="533"/>
    </location>
</feature>
<evidence type="ECO:0000256" key="6">
    <source>
        <dbReference type="PROSITE-ProRule" id="PRU00039"/>
    </source>
</evidence>
<keyword evidence="4" id="KW-1015">Disulfide bond</keyword>
<reference evidence="11" key="1">
    <citation type="submission" date="2020-03" db="EMBL/GenBank/DDBJ databases">
        <title>Intra-Species Differences in Population Size shape Life History and Genome Evolution.</title>
        <authorList>
            <person name="Willemsen D."/>
            <person name="Cui R."/>
            <person name="Valenzano D.R."/>
        </authorList>
    </citation>
    <scope>NUCLEOTIDE SEQUENCE</scope>
    <source>
        <strain evidence="11">GRZ</strain>
        <tissue evidence="11">Whole</tissue>
    </source>
</reference>
<dbReference type="PANTHER" id="PTHR11339:SF408">
    <property type="entry name" value="MUCIN-5B"/>
    <property type="match status" value="1"/>
</dbReference>
<dbReference type="Pfam" id="PF08742">
    <property type="entry name" value="C8"/>
    <property type="match status" value="3"/>
</dbReference>
<sequence>MDSQRWLLAVCLYMASVVSVSETVTTAESQKYTCRTFGSGVFQPFNGSSFYVRSDCPFTFIHFTYNRVECDITIQRGKNGFLTLVEIIINKVKTVLHDGSIMVEKNDRISLPYDQTYQHIFHYGIYTRLKSSLLPLSVTWNNVSGGIDRLWVDLEQELSPDLTGLCAKQDSERKQQLISDNVLSQDTCQTRDVFPASNLLCREFFSQAVDCLTNKIIHYIKLCEKNVYGFQDSSDISCAFFQEVVLMCGKSSHIWNVWRILTNCAPPTCPGDLLYVDVGPAFIPSCSYPNPRCPSLGDTSSCVCPTGEVLNDHADGYQCVNMSTCPCVFRNETYLPRDVRDSSCQSCLCEDGRWNCSENYCSNRCMIEGQFVTTYDGKQYTIPGKCTYMASQGPDWSIKIEFFDKEASIKIVTLQVLQEIFTFMQNTVKLGDHEIDVLHQSDVTLVFWQSSMFVQVVTSFGLKIQVQVFPDIQLYITPPTAGADKLSGLCGNKNGDTTDDFTTSSGIIENSAKLFALSWSLGSCSENIPKPCISTDNEIFADEKCSALSNPTGIFAKCHYVPTDQYLQECFSRTCNCGNDMMKCFCASLGSYSKACASLGVVIGDWRTTTNCTVKCLKNQEFSYETQNYNRTCHYLSTFETLPKLEDMPVEGCGCPEGTYLNYGKICTPKSQCVCYHSGGIAPPGPVVISGQQCLCEDGKLRCSKDCAPGCRNGKICVQCSEYQMNTAQKTCDSFGKTLESNMTCDSGCYCPEDEYEDHYGECVPRQKCTCAYSGKVFRAGESVKTNCKTCTCNQGQWNCKDEPCEGKCQVYGNGHYQTFDSKWYRFDGHCQYTLVEDYCGNPVGTISVRVENVPCCDEALTCSRSIVLDLEDKLSLTLSDMKVTRLVLDGWTVEADLLYTTHTVGLYIVISVPSKGLTLIWDKHTRLTVELQPNWRNKVCGLCGNFDSNEMNDIQISGSPVASPLAFGNSWKSVTPPCSDVTTEMFPCERNSYCAAWAQRRCMILTGDTFKDCHLSVDPEPYYQACVQESCSCEFEGKFLGFCTAVAAYAEACSEQDVCISWRTPDLCPVYCDYYNKKGECTWHYEACGQMLTCGRINYFHKKLEGCYPRCPEETPYYDESAGRCTELRNCYCYYNDTIVPPGGKVFIHSVCTCENGTFICIPESPSSTTAATTTYAPTTSTLATTIPITTTPYPSTTTATTPLTSTTMAIEFTTEVTTSPTVPTTTSYSSTVFTTATTKPTSTTSTEFTTEVSTESYPTSTTPTIITNSATTSPLVTSRVLVPTTAISTTEQTMSTTAKVTTLSETSATTQYSTTAVTPCVCIDLMKQKSWSCGETWTEDCFQQSCVNGKIYLTPVICSETVAPICPRNQVVKVRSGCCETWACNCRCELYGDPHYISFQGVPFDFLDDCTYILVEERTPRYHFTIAVDTFYCVAGLLGSCTRGIFLTYQNSTASLRVNTHTYAVEATFNNNPIQPPFEKGGLRFQTTGYEVFIYFPEIRSYVSLSAFYTLVVNLAMENFFNNTQGQCGVCGGASCIRRGGQIEDNTCCGKTAYDWLYDDPSKPACFSAPRNVSCHPPPTPVPTATSSPSPPCSPSPLCNLLNHLVFATCRKVVDMVIKKKNCEFDSCTTQNASCSSLSQAAEECKNAGFCVDWRGLTNGICDVECPEGLVFHECRNQLDDFCYGGIRHPGSDLTKSSSGCFCPSGLVRAGTYSNTCVKECTFCKGPLGEPKLPGDVWESDCHICTCNVQTLTEECIPKPRFPTPVCAPETVLVNTTCCGDPVCVEKTCTYKGKTYKVGDKWKDATKPCTSFRCTTEGLQTERRVCPIESCPKEGQIWDDDHCCFACNQTCTPRMATVNLTIEKCSTVLNISVCDGLCFSSPRFRFSSDISVEQDCRCCQQRSSEKRVVYLNCLDLITRKYTYNHITSCECRPCSLGGIQTR</sequence>
<dbReference type="InterPro" id="IPR036084">
    <property type="entry name" value="Ser_inhib-like_sf"/>
</dbReference>
<dbReference type="Pfam" id="PF25962">
    <property type="entry name" value="TIL_OTOGL_Mucin"/>
    <property type="match status" value="1"/>
</dbReference>
<dbReference type="Pfam" id="PF00094">
    <property type="entry name" value="VWD"/>
    <property type="match status" value="3"/>
</dbReference>
<dbReference type="InterPro" id="IPR058753">
    <property type="entry name" value="TIL_OTOGL_Mucin"/>
</dbReference>
<dbReference type="SUPFAM" id="SSF57567">
    <property type="entry name" value="Serine protease inhibitors"/>
    <property type="match status" value="3"/>
</dbReference>
<feature type="chain" id="PRO_5038372840" evidence="8">
    <location>
        <begin position="24"/>
        <end position="1944"/>
    </location>
</feature>
<evidence type="ECO:0000256" key="8">
    <source>
        <dbReference type="SAM" id="SignalP"/>
    </source>
</evidence>
<evidence type="ECO:0000313" key="12">
    <source>
        <dbReference type="Proteomes" id="UP000822369"/>
    </source>
</evidence>
<evidence type="ECO:0000256" key="3">
    <source>
        <dbReference type="ARBA" id="ARBA00022737"/>
    </source>
</evidence>
<evidence type="ECO:0000256" key="1">
    <source>
        <dbReference type="ARBA" id="ARBA00004613"/>
    </source>
</evidence>
<dbReference type="GO" id="GO:0005615">
    <property type="term" value="C:extracellular space"/>
    <property type="evidence" value="ECO:0007669"/>
    <property type="project" value="TreeGrafter"/>
</dbReference>
<dbReference type="PROSITE" id="PS01225">
    <property type="entry name" value="CTCK_2"/>
    <property type="match status" value="1"/>
</dbReference>
<name>A0A9D3C5B7_NOTFU</name>
<dbReference type="EMBL" id="JAAVVJ010000002">
    <property type="protein sequence ID" value="KAF7229613.1"/>
    <property type="molecule type" value="Genomic_DNA"/>
</dbReference>
<dbReference type="PANTHER" id="PTHR11339">
    <property type="entry name" value="EXTRACELLULAR MATRIX GLYCOPROTEIN RELATED"/>
    <property type="match status" value="1"/>
</dbReference>
<evidence type="ECO:0000256" key="2">
    <source>
        <dbReference type="ARBA" id="ARBA00022525"/>
    </source>
</evidence>
<dbReference type="Proteomes" id="UP000822369">
    <property type="component" value="Chromosome 2"/>
</dbReference>
<dbReference type="SMART" id="SM00832">
    <property type="entry name" value="C8"/>
    <property type="match status" value="3"/>
</dbReference>
<feature type="signal peptide" evidence="8">
    <location>
        <begin position="1"/>
        <end position="23"/>
    </location>
</feature>
<dbReference type="KEGG" id="nfu:107397312"/>
<evidence type="ECO:0000256" key="5">
    <source>
        <dbReference type="ARBA" id="ARBA00023180"/>
    </source>
</evidence>
<evidence type="ECO:0000256" key="7">
    <source>
        <dbReference type="SAM" id="MobiDB-lite"/>
    </source>
</evidence>
<comment type="subcellular location">
    <subcellularLocation>
        <location evidence="1">Secreted</location>
    </subcellularLocation>
</comment>
<dbReference type="PROSITE" id="PS51233">
    <property type="entry name" value="VWFD"/>
    <property type="match status" value="3"/>
</dbReference>
<gene>
    <name evidence="11" type="ORF">G4P62_019082</name>
</gene>
<accession>A0A9D3C5B7</accession>
<dbReference type="InterPro" id="IPR001846">
    <property type="entry name" value="VWF_type-D"/>
</dbReference>
<dbReference type="SMART" id="SM00215">
    <property type="entry name" value="VWC_out"/>
    <property type="match status" value="2"/>
</dbReference>
<dbReference type="SMART" id="SM00041">
    <property type="entry name" value="CT"/>
    <property type="match status" value="1"/>
</dbReference>
<evidence type="ECO:0000256" key="4">
    <source>
        <dbReference type="ARBA" id="ARBA00023157"/>
    </source>
</evidence>
<evidence type="ECO:0000259" key="10">
    <source>
        <dbReference type="PROSITE" id="PS51233"/>
    </source>
</evidence>
<feature type="domain" description="VWFD" evidence="10">
    <location>
        <begin position="807"/>
        <end position="980"/>
    </location>
</feature>
<evidence type="ECO:0000313" key="11">
    <source>
        <dbReference type="EMBL" id="KAF7229613.1"/>
    </source>
</evidence>
<dbReference type="CDD" id="cd19941">
    <property type="entry name" value="TIL"/>
    <property type="match status" value="1"/>
</dbReference>
<feature type="domain" description="CTCK" evidence="9">
    <location>
        <begin position="1853"/>
        <end position="1937"/>
    </location>
</feature>
<dbReference type="InterPro" id="IPR006207">
    <property type="entry name" value="Cys_knot_C"/>
</dbReference>
<feature type="domain" description="VWFD" evidence="10">
    <location>
        <begin position="1388"/>
        <end position="1569"/>
    </location>
</feature>